<keyword evidence="6" id="KW-0106">Calcium</keyword>
<dbReference type="InterPro" id="IPR039055">
    <property type="entry name" value="MCU_fam"/>
</dbReference>
<keyword evidence="9 10" id="KW-0472">Membrane</keyword>
<evidence type="ECO:0000259" key="11">
    <source>
        <dbReference type="Pfam" id="PF04678"/>
    </source>
</evidence>
<name>A0A835MLU3_9ROSI</name>
<dbReference type="EMBL" id="JADGMS010000014">
    <property type="protein sequence ID" value="KAF9668644.1"/>
    <property type="molecule type" value="Genomic_DNA"/>
</dbReference>
<gene>
    <name evidence="12" type="ORF">SADUNF_Sadunf14G0025100</name>
</gene>
<dbReference type="GO" id="GO:0005262">
    <property type="term" value="F:calcium channel activity"/>
    <property type="evidence" value="ECO:0007669"/>
    <property type="project" value="TreeGrafter"/>
</dbReference>
<dbReference type="GO" id="GO:1990246">
    <property type="term" value="C:uniplex complex"/>
    <property type="evidence" value="ECO:0007669"/>
    <property type="project" value="TreeGrafter"/>
</dbReference>
<dbReference type="PANTHER" id="PTHR13462">
    <property type="entry name" value="CALCIUM UNIPORTER PROTEIN, MITOCHONDRIAL"/>
    <property type="match status" value="1"/>
</dbReference>
<dbReference type="Proteomes" id="UP000657918">
    <property type="component" value="Unassembled WGS sequence"/>
</dbReference>
<sequence length="357" mass="40899">MAFRKLFSKGTITNGYRVPSPAATLDCSSSPIKSLTTPQNNAPSKTNLHKELLTGESVDKGFFRRFLHRRAVSQLPELLSIPVGEKLREKLKGFNISGDRLHLDGLSLPGQVAGDSNTFGVSVENAKKILRVSMMERLKEKLREIPKGSIWYPEFVKVCVDECGNEDQGAEFAKLLEQSLNVIVLGNIVYLRPEQVAKSMEHMISQTMATPNDPRRKQLEHMEKLKEKIDKKARAQVRGELYCGLGFITIQTLGFMRLTFWEFNWDVMEPICFFVTSLHFAIAYGFFLRTSTEPSFEGYFQRRFKTKQKKLMMFHGFDVQKYHQLRKVFYPSLGHGLPQSEYYKPEHPHHEDGALVS</sequence>
<dbReference type="OrthoDB" id="278338at2759"/>
<proteinExistence type="inferred from homology"/>
<evidence type="ECO:0000256" key="9">
    <source>
        <dbReference type="ARBA" id="ARBA00023136"/>
    </source>
</evidence>
<evidence type="ECO:0000256" key="4">
    <source>
        <dbReference type="ARBA" id="ARBA00022568"/>
    </source>
</evidence>
<feature type="domain" description="Calcium uniporter protein C-terminal" evidence="11">
    <location>
        <begin position="166"/>
        <end position="325"/>
    </location>
</feature>
<dbReference type="GO" id="GO:0051560">
    <property type="term" value="P:mitochondrial calcium ion homeostasis"/>
    <property type="evidence" value="ECO:0007669"/>
    <property type="project" value="InterPro"/>
</dbReference>
<evidence type="ECO:0000256" key="5">
    <source>
        <dbReference type="ARBA" id="ARBA00022692"/>
    </source>
</evidence>
<feature type="transmembrane region" description="Helical" evidence="10">
    <location>
        <begin position="241"/>
        <end position="261"/>
    </location>
</feature>
<evidence type="ECO:0000256" key="10">
    <source>
        <dbReference type="SAM" id="Phobius"/>
    </source>
</evidence>
<protein>
    <recommendedName>
        <fullName evidence="11">Calcium uniporter protein C-terminal domain-containing protein</fullName>
    </recommendedName>
</protein>
<keyword evidence="3" id="KW-0813">Transport</keyword>
<dbReference type="Pfam" id="PF04678">
    <property type="entry name" value="MCU"/>
    <property type="match status" value="1"/>
</dbReference>
<evidence type="ECO:0000256" key="1">
    <source>
        <dbReference type="ARBA" id="ARBA00004141"/>
    </source>
</evidence>
<feature type="transmembrane region" description="Helical" evidence="10">
    <location>
        <begin position="267"/>
        <end position="287"/>
    </location>
</feature>
<keyword evidence="7 10" id="KW-1133">Transmembrane helix</keyword>
<keyword evidence="13" id="KW-1185">Reference proteome</keyword>
<dbReference type="AlphaFoldDB" id="A0A835MLU3"/>
<reference evidence="12 13" key="1">
    <citation type="submission" date="2020-10" db="EMBL/GenBank/DDBJ databases">
        <title>Plant Genome Project.</title>
        <authorList>
            <person name="Zhang R.-G."/>
        </authorList>
    </citation>
    <scope>NUCLEOTIDE SEQUENCE [LARGE SCALE GENOMIC DNA]</scope>
    <source>
        <strain evidence="12">FAFU-HL-1</strain>
        <tissue evidence="12">Leaf</tissue>
    </source>
</reference>
<evidence type="ECO:0000256" key="6">
    <source>
        <dbReference type="ARBA" id="ARBA00022837"/>
    </source>
</evidence>
<keyword evidence="8" id="KW-0406">Ion transport</keyword>
<comment type="caution">
    <text evidence="12">The sequence shown here is derived from an EMBL/GenBank/DDBJ whole genome shotgun (WGS) entry which is preliminary data.</text>
</comment>
<accession>A0A835MLU3</accession>
<keyword evidence="4" id="KW-0109">Calcium transport</keyword>
<organism evidence="12 13">
    <name type="scientific">Salix dunnii</name>
    <dbReference type="NCBI Taxonomy" id="1413687"/>
    <lineage>
        <taxon>Eukaryota</taxon>
        <taxon>Viridiplantae</taxon>
        <taxon>Streptophyta</taxon>
        <taxon>Embryophyta</taxon>
        <taxon>Tracheophyta</taxon>
        <taxon>Spermatophyta</taxon>
        <taxon>Magnoliopsida</taxon>
        <taxon>eudicotyledons</taxon>
        <taxon>Gunneridae</taxon>
        <taxon>Pentapetalae</taxon>
        <taxon>rosids</taxon>
        <taxon>fabids</taxon>
        <taxon>Malpighiales</taxon>
        <taxon>Salicaceae</taxon>
        <taxon>Saliceae</taxon>
        <taxon>Salix</taxon>
    </lineage>
</organism>
<evidence type="ECO:0000256" key="2">
    <source>
        <dbReference type="ARBA" id="ARBA00005653"/>
    </source>
</evidence>
<comment type="subcellular location">
    <subcellularLocation>
        <location evidence="1">Membrane</location>
        <topology evidence="1">Multi-pass membrane protein</topology>
    </subcellularLocation>
</comment>
<dbReference type="GO" id="GO:0015292">
    <property type="term" value="F:uniporter activity"/>
    <property type="evidence" value="ECO:0007669"/>
    <property type="project" value="TreeGrafter"/>
</dbReference>
<dbReference type="GO" id="GO:0036444">
    <property type="term" value="P:calcium import into the mitochondrion"/>
    <property type="evidence" value="ECO:0007669"/>
    <property type="project" value="TreeGrafter"/>
</dbReference>
<dbReference type="PANTHER" id="PTHR13462:SF17">
    <property type="entry name" value="CALCIUM UNIPORTER PROTEIN 4, MITOCHONDRIAL"/>
    <property type="match status" value="1"/>
</dbReference>
<evidence type="ECO:0000256" key="8">
    <source>
        <dbReference type="ARBA" id="ARBA00023065"/>
    </source>
</evidence>
<evidence type="ECO:0000256" key="3">
    <source>
        <dbReference type="ARBA" id="ARBA00022448"/>
    </source>
</evidence>
<evidence type="ECO:0000313" key="12">
    <source>
        <dbReference type="EMBL" id="KAF9668644.1"/>
    </source>
</evidence>
<evidence type="ECO:0000256" key="7">
    <source>
        <dbReference type="ARBA" id="ARBA00022989"/>
    </source>
</evidence>
<keyword evidence="5 10" id="KW-0812">Transmembrane</keyword>
<evidence type="ECO:0000313" key="13">
    <source>
        <dbReference type="Proteomes" id="UP000657918"/>
    </source>
</evidence>
<comment type="similarity">
    <text evidence="2">Belongs to the MCU (TC 1.A.77) family.</text>
</comment>
<dbReference type="InterPro" id="IPR006769">
    <property type="entry name" value="MCU_C"/>
</dbReference>